<dbReference type="SMART" id="SM00116">
    <property type="entry name" value="CBS"/>
    <property type="match status" value="2"/>
</dbReference>
<gene>
    <name evidence="5" type="ORF">V3H18_03600</name>
</gene>
<feature type="domain" description="CBS" evidence="4">
    <location>
        <begin position="7"/>
        <end position="65"/>
    </location>
</feature>
<evidence type="ECO:0000256" key="1">
    <source>
        <dbReference type="ARBA" id="ARBA00023122"/>
    </source>
</evidence>
<dbReference type="InterPro" id="IPR000644">
    <property type="entry name" value="CBS_dom"/>
</dbReference>
<dbReference type="EMBL" id="JAZHYN010000006">
    <property type="protein sequence ID" value="MEF3365613.1"/>
    <property type="molecule type" value="Genomic_DNA"/>
</dbReference>
<dbReference type="Proteomes" id="UP001350748">
    <property type="component" value="Unassembled WGS sequence"/>
</dbReference>
<dbReference type="PANTHER" id="PTHR43080">
    <property type="entry name" value="CBS DOMAIN-CONTAINING PROTEIN CBSX3, MITOCHONDRIAL"/>
    <property type="match status" value="1"/>
</dbReference>
<sequence length="311" mass="34969">MIARDLMNSDFPFVTVDADLDYVAKLLAETGLGAVPVVDDKLAPIGIVTRSNLEAPRPQGESVDLGDIPEFLLRNRLKPVFRANGRGLRDVMTTPAISVPDVAKLPDVMRVMESHHLKRIPVVEGQKIIGLVLRKEVLNAVRAGPEALEARRRRPIISIPQQSDRHALATAEEFRKLVAAHERELEKEREDGRRAALELRDQRIRELAERRLVEGEWREMLRQARRSAAAGLTEHMLIRFPSLLCSDGGRAINAPDPNWPETLRGEPADVFKRWRNELQPRGFHLAAQIIEFPEGLPGDAALFLMWGASRL</sequence>
<dbReference type="InterPro" id="IPR051257">
    <property type="entry name" value="Diverse_CBS-Domain"/>
</dbReference>
<dbReference type="InterPro" id="IPR046342">
    <property type="entry name" value="CBS_dom_sf"/>
</dbReference>
<feature type="domain" description="CBS" evidence="4">
    <location>
        <begin position="92"/>
        <end position="148"/>
    </location>
</feature>
<evidence type="ECO:0000313" key="6">
    <source>
        <dbReference type="Proteomes" id="UP001350748"/>
    </source>
</evidence>
<reference evidence="5 6" key="1">
    <citation type="submission" date="2024-02" db="EMBL/GenBank/DDBJ databases">
        <authorList>
            <person name="Grouzdev D."/>
        </authorList>
    </citation>
    <scope>NUCLEOTIDE SEQUENCE [LARGE SCALE GENOMIC DNA]</scope>
    <source>
        <strain evidence="5 6">9N</strain>
    </source>
</reference>
<protein>
    <submittedName>
        <fullName evidence="5">CBS domain-containing protein</fullName>
    </submittedName>
</protein>
<dbReference type="Pfam" id="PF00571">
    <property type="entry name" value="CBS"/>
    <property type="match status" value="2"/>
</dbReference>
<keyword evidence="6" id="KW-1185">Reference proteome</keyword>
<dbReference type="SUPFAM" id="SSF54631">
    <property type="entry name" value="CBS-domain pair"/>
    <property type="match status" value="1"/>
</dbReference>
<comment type="caution">
    <text evidence="5">The sequence shown here is derived from an EMBL/GenBank/DDBJ whole genome shotgun (WGS) entry which is preliminary data.</text>
</comment>
<feature type="coiled-coil region" evidence="3">
    <location>
        <begin position="171"/>
        <end position="202"/>
    </location>
</feature>
<organism evidence="5 6">
    <name type="scientific">Methylocystis borbori</name>
    <dbReference type="NCBI Taxonomy" id="3118750"/>
    <lineage>
        <taxon>Bacteria</taxon>
        <taxon>Pseudomonadati</taxon>
        <taxon>Pseudomonadota</taxon>
        <taxon>Alphaproteobacteria</taxon>
        <taxon>Hyphomicrobiales</taxon>
        <taxon>Methylocystaceae</taxon>
        <taxon>Methylocystis</taxon>
    </lineage>
</organism>
<evidence type="ECO:0000256" key="3">
    <source>
        <dbReference type="SAM" id="Coils"/>
    </source>
</evidence>
<keyword evidence="3" id="KW-0175">Coiled coil</keyword>
<evidence type="ECO:0000256" key="2">
    <source>
        <dbReference type="PROSITE-ProRule" id="PRU00703"/>
    </source>
</evidence>
<accession>A0ABU7XE11</accession>
<dbReference type="Gene3D" id="3.10.580.10">
    <property type="entry name" value="CBS-domain"/>
    <property type="match status" value="1"/>
</dbReference>
<evidence type="ECO:0000313" key="5">
    <source>
        <dbReference type="EMBL" id="MEF3365613.1"/>
    </source>
</evidence>
<evidence type="ECO:0000259" key="4">
    <source>
        <dbReference type="PROSITE" id="PS51371"/>
    </source>
</evidence>
<dbReference type="RefSeq" id="WP_332080526.1">
    <property type="nucleotide sequence ID" value="NZ_JAZHYN010000006.1"/>
</dbReference>
<name>A0ABU7XE11_9HYPH</name>
<dbReference type="PROSITE" id="PS51371">
    <property type="entry name" value="CBS"/>
    <property type="match status" value="2"/>
</dbReference>
<keyword evidence="1 2" id="KW-0129">CBS domain</keyword>
<dbReference type="PANTHER" id="PTHR43080:SF2">
    <property type="entry name" value="CBS DOMAIN-CONTAINING PROTEIN"/>
    <property type="match status" value="1"/>
</dbReference>
<proteinExistence type="predicted"/>